<feature type="non-terminal residue" evidence="2">
    <location>
        <position position="188"/>
    </location>
</feature>
<sequence length="188" mass="20483">MPRQLGTIAWLWGALCLLTAIKVSAQSAQAQPAPVTTMAYATVDEKTFYVHGGFGEKAAVPQFFSLDLTQESWNVSSPPWRQLNLPSNLGNTPSDHSMTVSPDGRTLTTWSSPTLIADYSIMDKKWTEVQLNLDLQGHPLIAADPTTGTVFILKVNYLVKYNAGDSGLSTEVIPPSTVNLQNIGSFVW</sequence>
<accession>A0AAD4H0A8</accession>
<dbReference type="Gene3D" id="2.120.10.80">
    <property type="entry name" value="Kelch-type beta propeller"/>
    <property type="match status" value="1"/>
</dbReference>
<evidence type="ECO:0000313" key="2">
    <source>
        <dbReference type="EMBL" id="KAG0256801.1"/>
    </source>
</evidence>
<name>A0AAD4H0A8_9FUNG</name>
<dbReference type="InterPro" id="IPR011043">
    <property type="entry name" value="Gal_Oxase/kelch_b-propeller"/>
</dbReference>
<keyword evidence="1" id="KW-0732">Signal</keyword>
<gene>
    <name evidence="2" type="ORF">BGZ95_005396</name>
</gene>
<dbReference type="AlphaFoldDB" id="A0AAD4H0A8"/>
<protein>
    <submittedName>
        <fullName evidence="2">Uncharacterized protein</fullName>
    </submittedName>
</protein>
<dbReference type="SUPFAM" id="SSF50965">
    <property type="entry name" value="Galactose oxidase, central domain"/>
    <property type="match status" value="1"/>
</dbReference>
<organism evidence="2 3">
    <name type="scientific">Linnemannia exigua</name>
    <dbReference type="NCBI Taxonomy" id="604196"/>
    <lineage>
        <taxon>Eukaryota</taxon>
        <taxon>Fungi</taxon>
        <taxon>Fungi incertae sedis</taxon>
        <taxon>Mucoromycota</taxon>
        <taxon>Mortierellomycotina</taxon>
        <taxon>Mortierellomycetes</taxon>
        <taxon>Mortierellales</taxon>
        <taxon>Mortierellaceae</taxon>
        <taxon>Linnemannia</taxon>
    </lineage>
</organism>
<evidence type="ECO:0000256" key="1">
    <source>
        <dbReference type="SAM" id="SignalP"/>
    </source>
</evidence>
<feature type="signal peptide" evidence="1">
    <location>
        <begin position="1"/>
        <end position="25"/>
    </location>
</feature>
<proteinExistence type="predicted"/>
<dbReference type="EMBL" id="JAAAIL010002497">
    <property type="protein sequence ID" value="KAG0256801.1"/>
    <property type="molecule type" value="Genomic_DNA"/>
</dbReference>
<dbReference type="Proteomes" id="UP001194580">
    <property type="component" value="Unassembled WGS sequence"/>
</dbReference>
<evidence type="ECO:0000313" key="3">
    <source>
        <dbReference type="Proteomes" id="UP001194580"/>
    </source>
</evidence>
<feature type="chain" id="PRO_5041982719" evidence="1">
    <location>
        <begin position="26"/>
        <end position="188"/>
    </location>
</feature>
<keyword evidence="3" id="KW-1185">Reference proteome</keyword>
<reference evidence="2" key="1">
    <citation type="journal article" date="2020" name="Fungal Divers.">
        <title>Resolving the Mortierellaceae phylogeny through synthesis of multi-gene phylogenetics and phylogenomics.</title>
        <authorList>
            <person name="Vandepol N."/>
            <person name="Liber J."/>
            <person name="Desiro A."/>
            <person name="Na H."/>
            <person name="Kennedy M."/>
            <person name="Barry K."/>
            <person name="Grigoriev I.V."/>
            <person name="Miller A.N."/>
            <person name="O'Donnell K."/>
            <person name="Stajich J.E."/>
            <person name="Bonito G."/>
        </authorList>
    </citation>
    <scope>NUCLEOTIDE SEQUENCE</scope>
    <source>
        <strain evidence="2">NRRL 28262</strain>
    </source>
</reference>
<comment type="caution">
    <text evidence="2">The sequence shown here is derived from an EMBL/GenBank/DDBJ whole genome shotgun (WGS) entry which is preliminary data.</text>
</comment>
<dbReference type="InterPro" id="IPR015915">
    <property type="entry name" value="Kelch-typ_b-propeller"/>
</dbReference>